<dbReference type="Proteomes" id="UP001295684">
    <property type="component" value="Unassembled WGS sequence"/>
</dbReference>
<keyword evidence="3" id="KW-1185">Reference proteome</keyword>
<feature type="compositionally biased region" description="Basic residues" evidence="1">
    <location>
        <begin position="73"/>
        <end position="95"/>
    </location>
</feature>
<organism evidence="2 3">
    <name type="scientific">Euplotes crassus</name>
    <dbReference type="NCBI Taxonomy" id="5936"/>
    <lineage>
        <taxon>Eukaryota</taxon>
        <taxon>Sar</taxon>
        <taxon>Alveolata</taxon>
        <taxon>Ciliophora</taxon>
        <taxon>Intramacronucleata</taxon>
        <taxon>Spirotrichea</taxon>
        <taxon>Hypotrichia</taxon>
        <taxon>Euplotida</taxon>
        <taxon>Euplotidae</taxon>
        <taxon>Moneuplotes</taxon>
    </lineage>
</organism>
<reference evidence="2" key="1">
    <citation type="submission" date="2023-07" db="EMBL/GenBank/DDBJ databases">
        <authorList>
            <consortium name="AG Swart"/>
            <person name="Singh M."/>
            <person name="Singh A."/>
            <person name="Seah K."/>
            <person name="Emmerich C."/>
        </authorList>
    </citation>
    <scope>NUCLEOTIDE SEQUENCE</scope>
    <source>
        <strain evidence="2">DP1</strain>
    </source>
</reference>
<evidence type="ECO:0000256" key="1">
    <source>
        <dbReference type="SAM" id="MobiDB-lite"/>
    </source>
</evidence>
<dbReference type="AlphaFoldDB" id="A0AAD1X687"/>
<proteinExistence type="predicted"/>
<protein>
    <submittedName>
        <fullName evidence="2">Uncharacterized protein</fullName>
    </submittedName>
</protein>
<name>A0AAD1X687_EUPCR</name>
<dbReference type="EMBL" id="CAMPGE010000444">
    <property type="protein sequence ID" value="CAI2359191.1"/>
    <property type="molecule type" value="Genomic_DNA"/>
</dbReference>
<feature type="region of interest" description="Disordered" evidence="1">
    <location>
        <begin position="1"/>
        <end position="104"/>
    </location>
</feature>
<gene>
    <name evidence="2" type="ORF">ECRASSUSDP1_LOCUS476</name>
</gene>
<feature type="compositionally biased region" description="Basic and acidic residues" evidence="1">
    <location>
        <begin position="12"/>
        <end position="22"/>
    </location>
</feature>
<feature type="compositionally biased region" description="Basic residues" evidence="1">
    <location>
        <begin position="1"/>
        <end position="11"/>
    </location>
</feature>
<feature type="compositionally biased region" description="Basic and acidic residues" evidence="1">
    <location>
        <begin position="59"/>
        <end position="72"/>
    </location>
</feature>
<comment type="caution">
    <text evidence="2">The sequence shown here is derived from an EMBL/GenBank/DDBJ whole genome shotgun (WGS) entry which is preliminary data.</text>
</comment>
<evidence type="ECO:0000313" key="2">
    <source>
        <dbReference type="EMBL" id="CAI2359191.1"/>
    </source>
</evidence>
<feature type="compositionally biased region" description="Acidic residues" evidence="1">
    <location>
        <begin position="34"/>
        <end position="44"/>
    </location>
</feature>
<sequence>MPKKSSKPIKRARLEPTKKSNEEISWQKVKIDDKEEDSDDDTITPEELTNGLLGQIHQAPKEERKQDSDRNLKTPRRKEAKAVAKSKRKQSVRQRKATEAREKNKPEYERYKKLLIEELKLGIDEFRTEASQELPWHEACENFFELIKILSQRRNISTCYVINPFLKLCSHIIISMNYELDIVQKKCIEYLRVLHQNLMKSQKSNNKENHPPSLNQISNAQLNYEDILARLSESNIIEICVDRNYYCITENKLVGCGFTQEEMKCFTKSRYYQNEITCTTDSHTELENVKLKQRVNFKNICEILARMISILNSGKKVPPGDKKKYIEENREKIDLENKIISLKNSGKSSGIFSTKSIIEWSDKSKFMNDVETFKKVAIDYDLAPLKTEDIFNFVQLKKLCEAERLKELEDLKNSGSMKKYLGPSKKHKNF</sequence>
<accession>A0AAD1X687</accession>
<evidence type="ECO:0000313" key="3">
    <source>
        <dbReference type="Proteomes" id="UP001295684"/>
    </source>
</evidence>